<dbReference type="EMBL" id="JARPOI010000012">
    <property type="protein sequence ID" value="KAJ9167248.1"/>
    <property type="molecule type" value="Genomic_DNA"/>
</dbReference>
<dbReference type="Gene3D" id="1.10.8.430">
    <property type="entry name" value="Helical domain of apoptotic protease-activating factors"/>
    <property type="match status" value="1"/>
</dbReference>
<keyword evidence="6" id="KW-1185">Reference proteome</keyword>
<dbReference type="InterPro" id="IPR027417">
    <property type="entry name" value="P-loop_NTPase"/>
</dbReference>
<sequence length="469" mass="53643">TESKLIDKVVNQIAKTLYPLSYSACNDFVGIDAHINEILSLLCIEMADVRFIGIWGMGGIGKTTIAEALFSQISNQFDACYFLSNVREDAEKHTLLHLRKTLISQLVEDQDLSIQMLDVLPTIALCKLRRKKVFIVLDDVNDSEQLEALAGDHGWFGLGSRVIVTSRDKEVLVGVDHIYKVEELTYRHSLQLLSVKAFKQEHPPEGFMELAQRDVNYAKGVPLALKVLGSHLCKRSPKQWDSVLKKLKKNPQSRIYNILKISYDSLEPTEKAIFLDIACFFKGHDKDWVEEILDGCDLAPSLGIIRLVENCLVVFVENKLEMHDLIQEMGQHIARHKGSRLWKFPEICDMLATKKVNKAVEGIFLDTSKIGKTRLNPETFSRMPNLRLLKCFRAQYCSNKKDSGFILESAKKNCLQHLPNKLGLLHWEEYPYRSMPSYFFMENLVLLNLENSKVERLWNGDKVCFFCAN</sequence>
<dbReference type="Pfam" id="PF00931">
    <property type="entry name" value="NB-ARC"/>
    <property type="match status" value="1"/>
</dbReference>
<reference evidence="5 6" key="1">
    <citation type="journal article" date="2023" name="Plant Biotechnol. J.">
        <title>Chromosome-level wild Hevea brasiliensis genome provides new tools for genomic-assisted breeding and valuable loci to elevate rubber yield.</title>
        <authorList>
            <person name="Cheng H."/>
            <person name="Song X."/>
            <person name="Hu Y."/>
            <person name="Wu T."/>
            <person name="Yang Q."/>
            <person name="An Z."/>
            <person name="Feng S."/>
            <person name="Deng Z."/>
            <person name="Wu W."/>
            <person name="Zeng X."/>
            <person name="Tu M."/>
            <person name="Wang X."/>
            <person name="Huang H."/>
        </authorList>
    </citation>
    <scope>NUCLEOTIDE SEQUENCE [LARGE SCALE GENOMIC DNA]</scope>
    <source>
        <strain evidence="5">MT/VB/25A 57/8</strain>
    </source>
</reference>
<dbReference type="Proteomes" id="UP001174677">
    <property type="component" value="Chromosome 12"/>
</dbReference>
<dbReference type="PANTHER" id="PTHR11017">
    <property type="entry name" value="LEUCINE-RICH REPEAT-CONTAINING PROTEIN"/>
    <property type="match status" value="1"/>
</dbReference>
<evidence type="ECO:0000313" key="5">
    <source>
        <dbReference type="EMBL" id="KAJ9167248.1"/>
    </source>
</evidence>
<dbReference type="InterPro" id="IPR042197">
    <property type="entry name" value="Apaf_helical"/>
</dbReference>
<dbReference type="PRINTS" id="PR00364">
    <property type="entry name" value="DISEASERSIST"/>
</dbReference>
<comment type="caution">
    <text evidence="5">The sequence shown here is derived from an EMBL/GenBank/DDBJ whole genome shotgun (WGS) entry which is preliminary data.</text>
</comment>
<evidence type="ECO:0000256" key="2">
    <source>
        <dbReference type="ARBA" id="ARBA00022737"/>
    </source>
</evidence>
<keyword evidence="1" id="KW-0433">Leucine-rich repeat</keyword>
<dbReference type="InterPro" id="IPR002182">
    <property type="entry name" value="NB-ARC"/>
</dbReference>
<evidence type="ECO:0008006" key="7">
    <source>
        <dbReference type="Google" id="ProtNLM"/>
    </source>
</evidence>
<evidence type="ECO:0000259" key="3">
    <source>
        <dbReference type="Pfam" id="PF00931"/>
    </source>
</evidence>
<organism evidence="5 6">
    <name type="scientific">Hevea brasiliensis</name>
    <name type="common">Para rubber tree</name>
    <name type="synonym">Siphonia brasiliensis</name>
    <dbReference type="NCBI Taxonomy" id="3981"/>
    <lineage>
        <taxon>Eukaryota</taxon>
        <taxon>Viridiplantae</taxon>
        <taxon>Streptophyta</taxon>
        <taxon>Embryophyta</taxon>
        <taxon>Tracheophyta</taxon>
        <taxon>Spermatophyta</taxon>
        <taxon>Magnoliopsida</taxon>
        <taxon>eudicotyledons</taxon>
        <taxon>Gunneridae</taxon>
        <taxon>Pentapetalae</taxon>
        <taxon>rosids</taxon>
        <taxon>fabids</taxon>
        <taxon>Malpighiales</taxon>
        <taxon>Euphorbiaceae</taxon>
        <taxon>Crotonoideae</taxon>
        <taxon>Micrandreae</taxon>
        <taxon>Hevea</taxon>
    </lineage>
</organism>
<dbReference type="Pfam" id="PF23282">
    <property type="entry name" value="WHD_ROQ1"/>
    <property type="match status" value="1"/>
</dbReference>
<dbReference type="InterPro" id="IPR058192">
    <property type="entry name" value="WHD_ROQ1-like"/>
</dbReference>
<feature type="domain" description="Disease resistance protein Roq1-like winged-helix" evidence="4">
    <location>
        <begin position="269"/>
        <end position="336"/>
    </location>
</feature>
<proteinExistence type="predicted"/>
<dbReference type="Gene3D" id="3.40.50.300">
    <property type="entry name" value="P-loop containing nucleotide triphosphate hydrolases"/>
    <property type="match status" value="1"/>
</dbReference>
<evidence type="ECO:0000256" key="1">
    <source>
        <dbReference type="ARBA" id="ARBA00022614"/>
    </source>
</evidence>
<dbReference type="SUPFAM" id="SSF46785">
    <property type="entry name" value="Winged helix' DNA-binding domain"/>
    <property type="match status" value="1"/>
</dbReference>
<dbReference type="InterPro" id="IPR044974">
    <property type="entry name" value="Disease_R_plants"/>
</dbReference>
<dbReference type="PANTHER" id="PTHR11017:SF354">
    <property type="entry name" value="ADP-RIBOSYL CYCLASE_CYCLIC ADP-RIBOSE HYDROLASE"/>
    <property type="match status" value="1"/>
</dbReference>
<protein>
    <recommendedName>
        <fullName evidence="7">TMV resistance protein N-like</fullName>
    </recommendedName>
</protein>
<accession>A0ABQ9LIY7</accession>
<feature type="domain" description="NB-ARC" evidence="3">
    <location>
        <begin position="33"/>
        <end position="201"/>
    </location>
</feature>
<dbReference type="SUPFAM" id="SSF52540">
    <property type="entry name" value="P-loop containing nucleoside triphosphate hydrolases"/>
    <property type="match status" value="1"/>
</dbReference>
<feature type="non-terminal residue" evidence="5">
    <location>
        <position position="1"/>
    </location>
</feature>
<keyword evidence="2" id="KW-0677">Repeat</keyword>
<gene>
    <name evidence="5" type="ORF">P3X46_021912</name>
</gene>
<dbReference type="InterPro" id="IPR036390">
    <property type="entry name" value="WH_DNA-bd_sf"/>
</dbReference>
<evidence type="ECO:0000259" key="4">
    <source>
        <dbReference type="Pfam" id="PF23282"/>
    </source>
</evidence>
<evidence type="ECO:0000313" key="6">
    <source>
        <dbReference type="Proteomes" id="UP001174677"/>
    </source>
</evidence>
<name>A0ABQ9LIY7_HEVBR</name>